<keyword evidence="2 3" id="KW-0378">Hydrolase</keyword>
<dbReference type="Pfam" id="PF02113">
    <property type="entry name" value="Peptidase_S13"/>
    <property type="match status" value="1"/>
</dbReference>
<evidence type="ECO:0000313" key="3">
    <source>
        <dbReference type="EMBL" id="OIR08948.1"/>
    </source>
</evidence>
<dbReference type="NCBIfam" id="TIGR00666">
    <property type="entry name" value="PBP4"/>
    <property type="match status" value="1"/>
</dbReference>
<evidence type="ECO:0000256" key="1">
    <source>
        <dbReference type="ARBA" id="ARBA00006096"/>
    </source>
</evidence>
<dbReference type="GO" id="GO:0009002">
    <property type="term" value="F:serine-type D-Ala-D-Ala carboxypeptidase activity"/>
    <property type="evidence" value="ECO:0007669"/>
    <property type="project" value="UniProtKB-EC"/>
</dbReference>
<organism evidence="3">
    <name type="scientific">mine drainage metagenome</name>
    <dbReference type="NCBI Taxonomy" id="410659"/>
    <lineage>
        <taxon>unclassified sequences</taxon>
        <taxon>metagenomes</taxon>
        <taxon>ecological metagenomes</taxon>
    </lineage>
</organism>
<dbReference type="InterPro" id="IPR012338">
    <property type="entry name" value="Beta-lactam/transpept-like"/>
</dbReference>
<dbReference type="EC" id="3.4.16.4" evidence="3"/>
<name>A0A1J5T543_9ZZZZ</name>
<dbReference type="InterPro" id="IPR000667">
    <property type="entry name" value="Peptidase_S13"/>
</dbReference>
<comment type="similarity">
    <text evidence="1">Belongs to the peptidase S13 family.</text>
</comment>
<dbReference type="EMBL" id="MLJW01000029">
    <property type="protein sequence ID" value="OIR08948.1"/>
    <property type="molecule type" value="Genomic_DNA"/>
</dbReference>
<dbReference type="PANTHER" id="PTHR30023:SF0">
    <property type="entry name" value="PENICILLIN-SENSITIVE CARBOXYPEPTIDASE A"/>
    <property type="match status" value="1"/>
</dbReference>
<dbReference type="PRINTS" id="PR00922">
    <property type="entry name" value="DADACBPTASE3"/>
</dbReference>
<reference evidence="3" key="1">
    <citation type="submission" date="2016-10" db="EMBL/GenBank/DDBJ databases">
        <title>Sequence of Gallionella enrichment culture.</title>
        <authorList>
            <person name="Poehlein A."/>
            <person name="Muehling M."/>
            <person name="Daniel R."/>
        </authorList>
    </citation>
    <scope>NUCLEOTIDE SEQUENCE</scope>
</reference>
<accession>A0A1J5T543</accession>
<protein>
    <submittedName>
        <fullName evidence="3">D-alanyl-D-alanine carboxypeptidase DacC</fullName>
        <ecNumber evidence="3">3.4.16.4</ecNumber>
    </submittedName>
</protein>
<proteinExistence type="inferred from homology"/>
<dbReference type="AlphaFoldDB" id="A0A1J5T543"/>
<dbReference type="GO" id="GO:0000270">
    <property type="term" value="P:peptidoglycan metabolic process"/>
    <property type="evidence" value="ECO:0007669"/>
    <property type="project" value="TreeGrafter"/>
</dbReference>
<dbReference type="SUPFAM" id="SSF56601">
    <property type="entry name" value="beta-lactamase/transpeptidase-like"/>
    <property type="match status" value="1"/>
</dbReference>
<evidence type="ECO:0000256" key="2">
    <source>
        <dbReference type="ARBA" id="ARBA00022801"/>
    </source>
</evidence>
<dbReference type="Gene3D" id="3.50.80.20">
    <property type="entry name" value="D-Ala-D-Ala carboxypeptidase C, peptidase S13"/>
    <property type="match status" value="1"/>
</dbReference>
<keyword evidence="3" id="KW-0121">Carboxypeptidase</keyword>
<comment type="caution">
    <text evidence="3">The sequence shown here is derived from an EMBL/GenBank/DDBJ whole genome shotgun (WGS) entry which is preliminary data.</text>
</comment>
<keyword evidence="3" id="KW-0645">Protease</keyword>
<dbReference type="GO" id="GO:0006508">
    <property type="term" value="P:proteolysis"/>
    <property type="evidence" value="ECO:0007669"/>
    <property type="project" value="InterPro"/>
</dbReference>
<gene>
    <name evidence="3" type="primary">dacC_2</name>
    <name evidence="3" type="ORF">GALL_89430</name>
</gene>
<dbReference type="Gene3D" id="3.40.710.10">
    <property type="entry name" value="DD-peptidase/beta-lactamase superfamily"/>
    <property type="match status" value="1"/>
</dbReference>
<dbReference type="PANTHER" id="PTHR30023">
    <property type="entry name" value="D-ALANYL-D-ALANINE CARBOXYPEPTIDASE"/>
    <property type="match status" value="1"/>
</dbReference>
<sequence>MKHLYVLLLLCLATGVQAVSLPATVAQKLKEAHIPQSGIAVVVRETGKHAPLISINAQRPMSPASTMKLLTTFAALDLLGPAYTWKTEAYIDGDLKDGVLSGNLILKGYGDPKFTIEQFWLWLGELRARGLREIRGDLILDRSYFDLPPYDPGNFDADPMRAYNVGPDALLLNFNTLRLRYMPDGAGLKVVSEPPLDGVTLDNQLTPNDSKVNCDNWDDSFLVQPKGDSVVLQGDYPMGCGEREQNLSVMPHTRYVGALFSAVWKELGGTLQGTEREGVANSNAKLFSVHRSEPLSAVIRDINKFSNNVMARQLFLTLGEAAPPLDDPAASTTTDTNESFNSHPLSIERSLFVMQTWLARNRLDFKEVVLENGAGLSRKERISAAHMAQLLQHAYDDPLSAELQASLPILGVDGSVKRRLKESPAASHAHLKTGTLEGVKTIAGYVRSKSGKEWIVVFFINHPYAKAGQDAQDALIEWVQKR</sequence>